<keyword evidence="3" id="KW-0347">Helicase</keyword>
<dbReference type="InterPro" id="IPR001650">
    <property type="entry name" value="Helicase_C-like"/>
</dbReference>
<evidence type="ECO:0000313" key="7">
    <source>
        <dbReference type="EMBL" id="SMP33337.1"/>
    </source>
</evidence>
<evidence type="ECO:0000256" key="4">
    <source>
        <dbReference type="ARBA" id="ARBA00022840"/>
    </source>
</evidence>
<feature type="domain" description="Helicase C-terminal" evidence="6">
    <location>
        <begin position="507"/>
        <end position="677"/>
    </location>
</feature>
<evidence type="ECO:0000256" key="1">
    <source>
        <dbReference type="ARBA" id="ARBA00022741"/>
    </source>
</evidence>
<dbReference type="SMART" id="SM00487">
    <property type="entry name" value="DEXDc"/>
    <property type="match status" value="1"/>
</dbReference>
<sequence length="1075" mass="121176">MTTESYPQIGDFVSVRGRNWLVEDVEAGETGPTVARLACVEDDAQGEAVTVVWSSEIAPEIETDEIWKSIAKNGSDGADTFSAYLRTVKWGSATSADRRLLQAPFRAGIRMDAYQLAPLYKALSLPRVNLLIADDVGLGKTVEAGLIVREMLLRRRIDFVLVSAPPSMLQQWKDELAVKFGLAATIIDRDYLGHVRRTRGFLSNPWATGSFFILSHRLLTDETYVAGLREMLGNTRAKSLFVLDEAHHAAPSSGSRYAIDSQLTRSVNELSKRFEHRLFLTATPHNGHSNSFTALLEMLDPQRFTRGVKVRPKDLEPVMVRRLKGDLRALGETFPERLVEPIKIENISTDAPELRLDQMLADYGELRGRRIAKLGRRAQVEAMLVFSGLQQRLLSSVAAFEKTLNVHLRSLQRYKEENAKAYGSMGQAFVSGSGVVDEFDELETEEQLANLIEEDEEAAAEAATLVGAGGASLDEIQAEIDAVNAMLEVAGPAGQRPDQKVHWIAQWVEQNLLNGAEWNDRRLIIFTEYEDTRRWLQARLSELLDSYDCEDRIAALTGATALDQRELLKYAFNADPSEEPLRILICTDAAREGINLQHRCYDLIHFDLPWNPSRLEQRNGRIDRKLQPAPTVYCRYFLYAQRESDIVLDALVRKTDRIRRELGAVGKVIEDRMMERLISEGIGKGRGQALVEALNSDEDNEVISRALREMEESEGEKRQDRLKNEIDRLRAVLEESRRKVGVDPGDLERAIQISLSRIGIPFQAEADGSGCTVDTYSLDPQAPAFAHDRSWADVFDELRDRPRKRGESLNDWRRNTEPRRLSFEPPVLADGRDASHVAQLHLEHRLVRRLLARFKSQGFRSDLERACVLVGPGAMPRVVLLGRLSMYGPNASRLHEELIPVVAQWREADRGKKPLTALAEKGERAHLTLEELEEALAHGHPASEHVVERLLSFAQQDVVALRPTLEERAILRAADVTKDLVKIGDAEATSLRKLLSEQRDRIANLANDPKQAQLTMEFDAAEKRQADSDRRHWSVRLSELDQEIKTEPNRARNSYDVKARRIEPIGLVYLWPVSG</sequence>
<keyword evidence="4" id="KW-0067">ATP-binding</keyword>
<dbReference type="Pfam" id="PF00271">
    <property type="entry name" value="Helicase_C"/>
    <property type="match status" value="1"/>
</dbReference>
<accession>A0ABY1PGN6</accession>
<dbReference type="CDD" id="cd18011">
    <property type="entry name" value="DEXDc_RapA"/>
    <property type="match status" value="1"/>
</dbReference>
<evidence type="ECO:0000256" key="3">
    <source>
        <dbReference type="ARBA" id="ARBA00022806"/>
    </source>
</evidence>
<evidence type="ECO:0000259" key="6">
    <source>
        <dbReference type="PROSITE" id="PS51194"/>
    </source>
</evidence>
<evidence type="ECO:0000256" key="2">
    <source>
        <dbReference type="ARBA" id="ARBA00022801"/>
    </source>
</evidence>
<dbReference type="Gene3D" id="3.40.50.300">
    <property type="entry name" value="P-loop containing nucleotide triphosphate hydrolases"/>
    <property type="match status" value="1"/>
</dbReference>
<dbReference type="PANTHER" id="PTHR10799">
    <property type="entry name" value="SNF2/RAD54 HELICASE FAMILY"/>
    <property type="match status" value="1"/>
</dbReference>
<proteinExistence type="predicted"/>
<dbReference type="InterPro" id="IPR038718">
    <property type="entry name" value="SNF2-like_sf"/>
</dbReference>
<dbReference type="InterPro" id="IPR014001">
    <property type="entry name" value="Helicase_ATP-bd"/>
</dbReference>
<keyword evidence="1" id="KW-0547">Nucleotide-binding</keyword>
<dbReference type="InterPro" id="IPR057342">
    <property type="entry name" value="DEXDc_RapA"/>
</dbReference>
<dbReference type="CDD" id="cd18793">
    <property type="entry name" value="SF2_C_SNF"/>
    <property type="match status" value="1"/>
</dbReference>
<reference evidence="7 8" key="1">
    <citation type="submission" date="2017-05" db="EMBL/GenBank/DDBJ databases">
        <authorList>
            <person name="Varghese N."/>
            <person name="Submissions S."/>
        </authorList>
    </citation>
    <scope>NUCLEOTIDE SEQUENCE [LARGE SCALE GENOMIC DNA]</scope>
    <source>
        <strain evidence="7 8">DSM 15949</strain>
    </source>
</reference>
<comment type="caution">
    <text evidence="7">The sequence shown here is derived from an EMBL/GenBank/DDBJ whole genome shotgun (WGS) entry which is preliminary data.</text>
</comment>
<dbReference type="Gene3D" id="3.40.50.10810">
    <property type="entry name" value="Tandem AAA-ATPase domain"/>
    <property type="match status" value="1"/>
</dbReference>
<dbReference type="SMART" id="SM00490">
    <property type="entry name" value="HELICc"/>
    <property type="match status" value="1"/>
</dbReference>
<evidence type="ECO:0000259" key="5">
    <source>
        <dbReference type="PROSITE" id="PS51192"/>
    </source>
</evidence>
<dbReference type="InterPro" id="IPR027417">
    <property type="entry name" value="P-loop_NTPase"/>
</dbReference>
<feature type="domain" description="Helicase ATP-binding" evidence="5">
    <location>
        <begin position="121"/>
        <end position="302"/>
    </location>
</feature>
<dbReference type="InterPro" id="IPR049730">
    <property type="entry name" value="SNF2/RAD54-like_C"/>
</dbReference>
<organism evidence="7 8">
    <name type="scientific">Roseibium denhamense</name>
    <dbReference type="NCBI Taxonomy" id="76305"/>
    <lineage>
        <taxon>Bacteria</taxon>
        <taxon>Pseudomonadati</taxon>
        <taxon>Pseudomonadota</taxon>
        <taxon>Alphaproteobacteria</taxon>
        <taxon>Hyphomicrobiales</taxon>
        <taxon>Stappiaceae</taxon>
        <taxon>Roseibium</taxon>
    </lineage>
</organism>
<dbReference type="NCBIfam" id="NF038317">
    <property type="entry name" value="DISARM_DrmD"/>
    <property type="match status" value="1"/>
</dbReference>
<dbReference type="EMBL" id="FXTT01000005">
    <property type="protein sequence ID" value="SMP33337.1"/>
    <property type="molecule type" value="Genomic_DNA"/>
</dbReference>
<gene>
    <name evidence="7" type="ORF">SAMN06265374_3718</name>
</gene>
<protein>
    <submittedName>
        <fullName evidence="7">SNF2 family N-terminal domain-containing protein</fullName>
    </submittedName>
</protein>
<dbReference type="Proteomes" id="UP001157914">
    <property type="component" value="Unassembled WGS sequence"/>
</dbReference>
<dbReference type="InterPro" id="IPR000330">
    <property type="entry name" value="SNF2_N"/>
</dbReference>
<dbReference type="PROSITE" id="PS51192">
    <property type="entry name" value="HELICASE_ATP_BIND_1"/>
    <property type="match status" value="1"/>
</dbReference>
<keyword evidence="2" id="KW-0378">Hydrolase</keyword>
<name>A0ABY1PGN6_9HYPH</name>
<dbReference type="SUPFAM" id="SSF52540">
    <property type="entry name" value="P-loop containing nucleoside triphosphate hydrolases"/>
    <property type="match status" value="2"/>
</dbReference>
<dbReference type="Pfam" id="PF00176">
    <property type="entry name" value="SNF2-rel_dom"/>
    <property type="match status" value="1"/>
</dbReference>
<dbReference type="RefSeq" id="WP_155190183.1">
    <property type="nucleotide sequence ID" value="NZ_BAAAEA010000001.1"/>
</dbReference>
<keyword evidence="8" id="KW-1185">Reference proteome</keyword>
<dbReference type="PROSITE" id="PS51194">
    <property type="entry name" value="HELICASE_CTER"/>
    <property type="match status" value="1"/>
</dbReference>
<evidence type="ECO:0000313" key="8">
    <source>
        <dbReference type="Proteomes" id="UP001157914"/>
    </source>
</evidence>